<dbReference type="EMBL" id="VEVO01000009">
    <property type="protein sequence ID" value="KAF0037897.1"/>
    <property type="molecule type" value="Genomic_DNA"/>
</dbReference>
<dbReference type="Proteomes" id="UP000438429">
    <property type="component" value="Unassembled WGS sequence"/>
</dbReference>
<protein>
    <submittedName>
        <fullName evidence="1">Uncharacterized protein</fullName>
    </submittedName>
</protein>
<proteinExistence type="predicted"/>
<reference evidence="1 2" key="1">
    <citation type="submission" date="2019-06" db="EMBL/GenBank/DDBJ databases">
        <title>Draft genomes of female and male turbot (Scophthalmus maximus).</title>
        <authorList>
            <person name="Xu H."/>
            <person name="Xu X.-W."/>
            <person name="Shao C."/>
            <person name="Chen S."/>
        </authorList>
    </citation>
    <scope>NUCLEOTIDE SEQUENCE [LARGE SCALE GENOMIC DNA]</scope>
    <source>
        <strain evidence="1">Ysfricsl-2016a</strain>
        <tissue evidence="1">Blood</tissue>
    </source>
</reference>
<dbReference type="AlphaFoldDB" id="A0A6A4SWI5"/>
<evidence type="ECO:0000313" key="2">
    <source>
        <dbReference type="Proteomes" id="UP000438429"/>
    </source>
</evidence>
<comment type="caution">
    <text evidence="1">The sequence shown here is derived from an EMBL/GenBank/DDBJ whole genome shotgun (WGS) entry which is preliminary data.</text>
</comment>
<organism evidence="1 2">
    <name type="scientific">Scophthalmus maximus</name>
    <name type="common">Turbot</name>
    <name type="synonym">Psetta maxima</name>
    <dbReference type="NCBI Taxonomy" id="52904"/>
    <lineage>
        <taxon>Eukaryota</taxon>
        <taxon>Metazoa</taxon>
        <taxon>Chordata</taxon>
        <taxon>Craniata</taxon>
        <taxon>Vertebrata</taxon>
        <taxon>Euteleostomi</taxon>
        <taxon>Actinopterygii</taxon>
        <taxon>Neopterygii</taxon>
        <taxon>Teleostei</taxon>
        <taxon>Neoteleostei</taxon>
        <taxon>Acanthomorphata</taxon>
        <taxon>Carangaria</taxon>
        <taxon>Pleuronectiformes</taxon>
        <taxon>Pleuronectoidei</taxon>
        <taxon>Scophthalmidae</taxon>
        <taxon>Scophthalmus</taxon>
    </lineage>
</organism>
<name>A0A6A4SWI5_SCOMX</name>
<gene>
    <name evidence="1" type="ORF">F2P81_010771</name>
</gene>
<accession>A0A6A4SWI5</accession>
<evidence type="ECO:0000313" key="1">
    <source>
        <dbReference type="EMBL" id="KAF0037897.1"/>
    </source>
</evidence>
<sequence>MNLSSPLSETNNNRFTLAWKPNRFFGSSRPPTKGLDKDCDKDFMLTSALRQTFSKQGCGVMVKRVQSQINGSPPSSFVINKIRCVHARQVSKLRQQDTVMFIPHEPPVLNVSSNIVGTVFICRTDTVIISHKLEPHDSAGWSPRRVNTDCYMNLVRILISVNRLR</sequence>